<name>A0A1X1CNU6_9GAMM</name>
<sequence>MNTQSLIIIHLMNHPEQTPAQIAAAIGRTANTVKTVLPAMVAVGDVWRDAEAKYSTAEAAGIGDEQYLSLCDVAYRLQERCLWNRAANVWHEAQKCTVKPGLREKARIKGMVCVEMARLKDPRPEADPLLGRSYSR</sequence>
<proteinExistence type="predicted"/>
<dbReference type="InterPro" id="IPR036390">
    <property type="entry name" value="WH_DNA-bd_sf"/>
</dbReference>
<comment type="caution">
    <text evidence="1">The sequence shown here is derived from an EMBL/GenBank/DDBJ whole genome shotgun (WGS) entry which is preliminary data.</text>
</comment>
<dbReference type="AlphaFoldDB" id="A0A1X1CNU6"/>
<dbReference type="RefSeq" id="WP_084937839.1">
    <property type="nucleotide sequence ID" value="NZ_MLFR01000039.1"/>
</dbReference>
<protein>
    <submittedName>
        <fullName evidence="1">Uncharacterized protein</fullName>
    </submittedName>
</protein>
<evidence type="ECO:0000313" key="1">
    <source>
        <dbReference type="EMBL" id="ORM66103.1"/>
    </source>
</evidence>
<evidence type="ECO:0000313" key="2">
    <source>
        <dbReference type="Proteomes" id="UP000193558"/>
    </source>
</evidence>
<dbReference type="Proteomes" id="UP000193558">
    <property type="component" value="Unassembled WGS sequence"/>
</dbReference>
<accession>A0A1X1CNU6</accession>
<gene>
    <name evidence="1" type="ORF">HA51_23975</name>
</gene>
<dbReference type="SUPFAM" id="SSF46785">
    <property type="entry name" value="Winged helix' DNA-binding domain"/>
    <property type="match status" value="1"/>
</dbReference>
<organism evidence="1 2">
    <name type="scientific">Pantoea rwandensis</name>
    <dbReference type="NCBI Taxonomy" id="1076550"/>
    <lineage>
        <taxon>Bacteria</taxon>
        <taxon>Pseudomonadati</taxon>
        <taxon>Pseudomonadota</taxon>
        <taxon>Gammaproteobacteria</taxon>
        <taxon>Enterobacterales</taxon>
        <taxon>Erwiniaceae</taxon>
        <taxon>Pantoea</taxon>
    </lineage>
</organism>
<dbReference type="EMBL" id="MLFR01000039">
    <property type="protein sequence ID" value="ORM66103.1"/>
    <property type="molecule type" value="Genomic_DNA"/>
</dbReference>
<reference evidence="1 2" key="1">
    <citation type="journal article" date="2017" name="Antonie Van Leeuwenhoek">
        <title>Phylogenomic resolution of the bacterial genus Pantoea and its relationship with Erwinia and Tatumella.</title>
        <authorList>
            <person name="Palmer M."/>
            <person name="Steenkamp E.T."/>
            <person name="Coetzee M.P."/>
            <person name="Chan W.Y."/>
            <person name="van Zyl E."/>
            <person name="De Maayer P."/>
            <person name="Coutinho T.A."/>
            <person name="Blom J."/>
            <person name="Smits T.H."/>
            <person name="Duffy B."/>
            <person name="Venter S.N."/>
        </authorList>
    </citation>
    <scope>NUCLEOTIDE SEQUENCE [LARGE SCALE GENOMIC DNA]</scope>
    <source>
        <strain evidence="1 2">LMG 26275</strain>
    </source>
</reference>
<dbReference type="OrthoDB" id="6630580at2"/>